<keyword evidence="2" id="KW-1185">Reference proteome</keyword>
<accession>A0ACB9QU44</accession>
<reference evidence="2" key="1">
    <citation type="journal article" date="2023" name="Front. Plant Sci.">
        <title>Chromosomal-level genome assembly of Melastoma candidum provides insights into trichome evolution.</title>
        <authorList>
            <person name="Zhong Y."/>
            <person name="Wu W."/>
            <person name="Sun C."/>
            <person name="Zou P."/>
            <person name="Liu Y."/>
            <person name="Dai S."/>
            <person name="Zhou R."/>
        </authorList>
    </citation>
    <scope>NUCLEOTIDE SEQUENCE [LARGE SCALE GENOMIC DNA]</scope>
</reference>
<comment type="caution">
    <text evidence="1">The sequence shown here is derived from an EMBL/GenBank/DDBJ whole genome shotgun (WGS) entry which is preliminary data.</text>
</comment>
<organism evidence="1 2">
    <name type="scientific">Melastoma candidum</name>
    <dbReference type="NCBI Taxonomy" id="119954"/>
    <lineage>
        <taxon>Eukaryota</taxon>
        <taxon>Viridiplantae</taxon>
        <taxon>Streptophyta</taxon>
        <taxon>Embryophyta</taxon>
        <taxon>Tracheophyta</taxon>
        <taxon>Spermatophyta</taxon>
        <taxon>Magnoliopsida</taxon>
        <taxon>eudicotyledons</taxon>
        <taxon>Gunneridae</taxon>
        <taxon>Pentapetalae</taxon>
        <taxon>rosids</taxon>
        <taxon>malvids</taxon>
        <taxon>Myrtales</taxon>
        <taxon>Melastomataceae</taxon>
        <taxon>Melastomatoideae</taxon>
        <taxon>Melastomateae</taxon>
        <taxon>Melastoma</taxon>
    </lineage>
</organism>
<sequence>MNVSQLAFVLLLSFVAVSGVSGAVPLEKDVIIRNDLGGGRVLGLHCVSADDDLGFRVLPPNEEWDFRFRTSFFLNTLFHCGFVWAGSQRQSFAVYDDRKYHGVCTQCLWSIQTNGTCLISSSITQVDCYPWAPAW</sequence>
<proteinExistence type="predicted"/>
<gene>
    <name evidence="1" type="ORF">MLD38_018476</name>
</gene>
<name>A0ACB9QU44_9MYRT</name>
<dbReference type="Proteomes" id="UP001057402">
    <property type="component" value="Chromosome 5"/>
</dbReference>
<evidence type="ECO:0000313" key="1">
    <source>
        <dbReference type="EMBL" id="KAI4370094.1"/>
    </source>
</evidence>
<dbReference type="EMBL" id="CM042884">
    <property type="protein sequence ID" value="KAI4370094.1"/>
    <property type="molecule type" value="Genomic_DNA"/>
</dbReference>
<evidence type="ECO:0000313" key="2">
    <source>
        <dbReference type="Proteomes" id="UP001057402"/>
    </source>
</evidence>
<protein>
    <submittedName>
        <fullName evidence="1">Uncharacterized protein</fullName>
    </submittedName>
</protein>